<reference evidence="1" key="1">
    <citation type="journal article" date="2012" name="PLoS ONE">
        <title>Gene sets for utilization of primary and secondary nutrition supplies in the distal gut of endangered iberian lynx.</title>
        <authorList>
            <person name="Alcaide M."/>
            <person name="Messina E."/>
            <person name="Richter M."/>
            <person name="Bargiela R."/>
            <person name="Peplies J."/>
            <person name="Huws S.A."/>
            <person name="Newbold C.J."/>
            <person name="Golyshin P.N."/>
            <person name="Simon M.A."/>
            <person name="Lopez G."/>
            <person name="Yakimov M.M."/>
            <person name="Ferrer M."/>
        </authorList>
    </citation>
    <scope>NUCLEOTIDE SEQUENCE</scope>
</reference>
<protein>
    <submittedName>
        <fullName evidence="1">Uncharacterized protein</fullName>
    </submittedName>
</protein>
<name>J9GUZ3_9ZZZZ</name>
<dbReference type="EMBL" id="AMCI01001094">
    <property type="protein sequence ID" value="EJX06663.1"/>
    <property type="molecule type" value="Genomic_DNA"/>
</dbReference>
<proteinExistence type="predicted"/>
<comment type="caution">
    <text evidence="1">The sequence shown here is derived from an EMBL/GenBank/DDBJ whole genome shotgun (WGS) entry which is preliminary data.</text>
</comment>
<gene>
    <name evidence="1" type="ORF">EVA_05221</name>
</gene>
<dbReference type="AlphaFoldDB" id="J9GUZ3"/>
<accession>J9GUZ3</accession>
<evidence type="ECO:0000313" key="1">
    <source>
        <dbReference type="EMBL" id="EJX06663.1"/>
    </source>
</evidence>
<organism evidence="1">
    <name type="scientific">gut metagenome</name>
    <dbReference type="NCBI Taxonomy" id="749906"/>
    <lineage>
        <taxon>unclassified sequences</taxon>
        <taxon>metagenomes</taxon>
        <taxon>organismal metagenomes</taxon>
    </lineage>
</organism>
<sequence>MIFVKNGGGVEEQNSVVSPSCCHEHHKRDKTVLWHQRCRAVLFFLIDGLRFSFYRWNQEGYTLEDKQMKRT</sequence>